<feature type="chain" id="PRO_5015837136" evidence="1">
    <location>
        <begin position="22"/>
        <end position="147"/>
    </location>
</feature>
<comment type="caution">
    <text evidence="2">The sequence shown here is derived from an EMBL/GenBank/DDBJ whole genome shotgun (WGS) entry which is preliminary data.</text>
</comment>
<gene>
    <name evidence="2" type="ORF">DMB65_12745</name>
</gene>
<name>A0A2V4BN86_9FLAO</name>
<dbReference type="Proteomes" id="UP000247903">
    <property type="component" value="Unassembled WGS sequence"/>
</dbReference>
<dbReference type="AlphaFoldDB" id="A0A2V4BN86"/>
<feature type="signal peptide" evidence="1">
    <location>
        <begin position="1"/>
        <end position="21"/>
    </location>
</feature>
<organism evidence="2 3">
    <name type="scientific">Flavobacterium cheongpyeongense</name>
    <dbReference type="NCBI Taxonomy" id="2212651"/>
    <lineage>
        <taxon>Bacteria</taxon>
        <taxon>Pseudomonadati</taxon>
        <taxon>Bacteroidota</taxon>
        <taxon>Flavobacteriia</taxon>
        <taxon>Flavobacteriales</taxon>
        <taxon>Flavobacteriaceae</taxon>
        <taxon>Flavobacterium</taxon>
    </lineage>
</organism>
<evidence type="ECO:0000256" key="1">
    <source>
        <dbReference type="SAM" id="SignalP"/>
    </source>
</evidence>
<dbReference type="RefSeq" id="WP_110307021.1">
    <property type="nucleotide sequence ID" value="NZ_QJHK01000010.1"/>
</dbReference>
<accession>A0A2V4BN86</accession>
<evidence type="ECO:0000313" key="2">
    <source>
        <dbReference type="EMBL" id="PXY40466.1"/>
    </source>
</evidence>
<dbReference type="EMBL" id="QJHK01000010">
    <property type="protein sequence ID" value="PXY40466.1"/>
    <property type="molecule type" value="Genomic_DNA"/>
</dbReference>
<evidence type="ECO:0000313" key="3">
    <source>
        <dbReference type="Proteomes" id="UP000247903"/>
    </source>
</evidence>
<keyword evidence="3" id="KW-1185">Reference proteome</keyword>
<protein>
    <submittedName>
        <fullName evidence="2">Uncharacterized protein</fullName>
    </submittedName>
</protein>
<dbReference type="OrthoDB" id="6025292at2"/>
<proteinExistence type="predicted"/>
<sequence>MKKLVLLCHILCMFFTIDAIAQSAKSNLYKGTIDGKIAVTIYIKEEENPCTADIMYTSMYRYDKSGNWIQLDITQNKKNENQFVLVEYGFSGVMILKKESLNFNGIWISPDSKKQLKVNLKEVRMTKKEIESYEDKMEKVNYENNDC</sequence>
<keyword evidence="1" id="KW-0732">Signal</keyword>
<reference evidence="2 3" key="1">
    <citation type="submission" date="2018-05" db="EMBL/GenBank/DDBJ databases">
        <title>Flavobacterium sp. strain IMCC34759, incomplete genome.</title>
        <authorList>
            <person name="Joung Y."/>
            <person name="Cho J."/>
        </authorList>
    </citation>
    <scope>NUCLEOTIDE SEQUENCE [LARGE SCALE GENOMIC DNA]</scope>
    <source>
        <strain evidence="2 3">IMCC34759</strain>
    </source>
</reference>